<sequence>MTNREKEILELIKENPMISQKDLAEKLGITRSSTAVHITNLLKKGYLLGKGYIVSKDEEYVSIIGGANMDIQGFPNDKLIYKDSNPGKSKISLGGVGRNIGENLTKLGINTKLITALGEDIYGNKILEEAKTIGMDMEHSIIMRENTTSTYLSILDETGDMMVAIAHMDIFDKMPLDFIKSKKTVIENSGVCIIDTNIPQEIIEYIVNDHQNVKFFLDTVSTTKAKKIKNIIGKFHTIKLNRIEAEILSGIPIKKEDDLEKSAEFFLEKGVKRVFITLGEEGVYYNDGKNKGKIPTPKVRVINATGAGDAFMAAMVYCYLKDFSVEETIKFSMTASILALSHEDTINPNMSVWSINNKMKEIGIC</sequence>
<dbReference type="Pfam" id="PF00294">
    <property type="entry name" value="PfkB"/>
    <property type="match status" value="1"/>
</dbReference>
<name>A0A0D1BWI0_CLOBO</name>
<dbReference type="Pfam" id="PF13412">
    <property type="entry name" value="HTH_24"/>
    <property type="match status" value="1"/>
</dbReference>
<dbReference type="GO" id="GO:0016301">
    <property type="term" value="F:kinase activity"/>
    <property type="evidence" value="ECO:0007669"/>
    <property type="project" value="UniProtKB-KW"/>
</dbReference>
<dbReference type="FunFam" id="3.40.1190.20:FF:000032">
    <property type="entry name" value="Pseudouridine kinase"/>
    <property type="match status" value="1"/>
</dbReference>
<dbReference type="CDD" id="cd00090">
    <property type="entry name" value="HTH_ARSR"/>
    <property type="match status" value="1"/>
</dbReference>
<dbReference type="RefSeq" id="WP_030034313.1">
    <property type="nucleotide sequence ID" value="NZ_JXSU01000007.1"/>
</dbReference>
<dbReference type="PANTHER" id="PTHR10584">
    <property type="entry name" value="SUGAR KINASE"/>
    <property type="match status" value="1"/>
</dbReference>
<dbReference type="InterPro" id="IPR000485">
    <property type="entry name" value="AsnC-type_HTH_dom"/>
</dbReference>
<dbReference type="PANTHER" id="PTHR10584:SF166">
    <property type="entry name" value="RIBOKINASE"/>
    <property type="match status" value="1"/>
</dbReference>
<gene>
    <name evidence="4" type="ORF">N495_06005</name>
</gene>
<dbReference type="PROSITE" id="PS50956">
    <property type="entry name" value="HTH_ASNC_2"/>
    <property type="match status" value="1"/>
</dbReference>
<dbReference type="AlphaFoldDB" id="A0A0D1BWI0"/>
<proteinExistence type="predicted"/>
<accession>A0A0D1BWI0</accession>
<evidence type="ECO:0000259" key="3">
    <source>
        <dbReference type="PROSITE" id="PS50956"/>
    </source>
</evidence>
<dbReference type="SUPFAM" id="SSF46785">
    <property type="entry name" value="Winged helix' DNA-binding domain"/>
    <property type="match status" value="1"/>
</dbReference>
<dbReference type="CDD" id="cd01941">
    <property type="entry name" value="YeiC_kinase_like"/>
    <property type="match status" value="1"/>
</dbReference>
<dbReference type="InterPro" id="IPR036390">
    <property type="entry name" value="WH_DNA-bd_sf"/>
</dbReference>
<keyword evidence="1" id="KW-0808">Transferase</keyword>
<evidence type="ECO:0000313" key="5">
    <source>
        <dbReference type="Proteomes" id="UP000032250"/>
    </source>
</evidence>
<dbReference type="GO" id="GO:0043565">
    <property type="term" value="F:sequence-specific DNA binding"/>
    <property type="evidence" value="ECO:0007669"/>
    <property type="project" value="InterPro"/>
</dbReference>
<protein>
    <submittedName>
        <fullName evidence="4">Kinase</fullName>
    </submittedName>
</protein>
<keyword evidence="2 4" id="KW-0418">Kinase</keyword>
<evidence type="ECO:0000256" key="2">
    <source>
        <dbReference type="ARBA" id="ARBA00022777"/>
    </source>
</evidence>
<organism evidence="4 5">
    <name type="scientific">Clostridium botulinum B2 450</name>
    <dbReference type="NCBI Taxonomy" id="1379739"/>
    <lineage>
        <taxon>Bacteria</taxon>
        <taxon>Bacillati</taxon>
        <taxon>Bacillota</taxon>
        <taxon>Clostridia</taxon>
        <taxon>Eubacteriales</taxon>
        <taxon>Clostridiaceae</taxon>
        <taxon>Clostridium</taxon>
    </lineage>
</organism>
<dbReference type="HOGENOM" id="CLU_027634_11_2_9"/>
<feature type="domain" description="HTH asnC-type" evidence="3">
    <location>
        <begin position="1"/>
        <end position="75"/>
    </location>
</feature>
<dbReference type="Gene3D" id="1.10.10.10">
    <property type="entry name" value="Winged helix-like DNA-binding domain superfamily/Winged helix DNA-binding domain"/>
    <property type="match status" value="1"/>
</dbReference>
<evidence type="ECO:0000313" key="4">
    <source>
        <dbReference type="EMBL" id="KIS23156.1"/>
    </source>
</evidence>
<dbReference type="EMBL" id="JXSU01000007">
    <property type="protein sequence ID" value="KIS23156.1"/>
    <property type="molecule type" value="Genomic_DNA"/>
</dbReference>
<dbReference type="InterPro" id="IPR011611">
    <property type="entry name" value="PfkB_dom"/>
</dbReference>
<dbReference type="InterPro" id="IPR011991">
    <property type="entry name" value="ArsR-like_HTH"/>
</dbReference>
<evidence type="ECO:0000256" key="1">
    <source>
        <dbReference type="ARBA" id="ARBA00022679"/>
    </source>
</evidence>
<dbReference type="SUPFAM" id="SSF53613">
    <property type="entry name" value="Ribokinase-like"/>
    <property type="match status" value="1"/>
</dbReference>
<dbReference type="OrthoDB" id="9806249at2"/>
<dbReference type="InterPro" id="IPR036388">
    <property type="entry name" value="WH-like_DNA-bd_sf"/>
</dbReference>
<reference evidence="4 5" key="1">
    <citation type="submission" date="2014-06" db="EMBL/GenBank/DDBJ databases">
        <title>Genome characterization of distinct group I Clostridium botulinum lineages.</title>
        <authorList>
            <person name="Giordani F."/>
            <person name="Anselmo A."/>
            <person name="Fillo S."/>
            <person name="Palozzi A.M."/>
            <person name="Fortunato A."/>
            <person name="Gentile B."/>
            <person name="Ciammaruconi A."/>
            <person name="Anniballi F."/>
            <person name="De Medici D."/>
            <person name="Lista F."/>
        </authorList>
    </citation>
    <scope>NUCLEOTIDE SEQUENCE [LARGE SCALE GENOMIC DNA]</scope>
    <source>
        <strain evidence="4 5">B2 450</strain>
    </source>
</reference>
<dbReference type="Gene3D" id="3.40.1190.20">
    <property type="match status" value="1"/>
</dbReference>
<dbReference type="Proteomes" id="UP000032250">
    <property type="component" value="Unassembled WGS sequence"/>
</dbReference>
<comment type="caution">
    <text evidence="4">The sequence shown here is derived from an EMBL/GenBank/DDBJ whole genome shotgun (WGS) entry which is preliminary data.</text>
</comment>
<dbReference type="InterPro" id="IPR029056">
    <property type="entry name" value="Ribokinase-like"/>
</dbReference>
<dbReference type="PATRIC" id="fig|1379739.3.peg.1530"/>